<dbReference type="InterPro" id="IPR013694">
    <property type="entry name" value="VIT"/>
</dbReference>
<dbReference type="EMBL" id="LGCK01000007">
    <property type="protein sequence ID" value="KPL72792.1"/>
    <property type="molecule type" value="Genomic_DNA"/>
</dbReference>
<dbReference type="SUPFAM" id="SSF53300">
    <property type="entry name" value="vWA-like"/>
    <property type="match status" value="1"/>
</dbReference>
<dbReference type="SMART" id="SM00609">
    <property type="entry name" value="VIT"/>
    <property type="match status" value="1"/>
</dbReference>
<dbReference type="PANTHER" id="PTHR45737:SF6">
    <property type="entry name" value="VON WILLEBRAND FACTOR A DOMAIN-CONTAINING PROTEIN 5A"/>
    <property type="match status" value="1"/>
</dbReference>
<evidence type="ECO:0000313" key="4">
    <source>
        <dbReference type="EMBL" id="KPL72792.1"/>
    </source>
</evidence>
<dbReference type="AlphaFoldDB" id="A0A0P6XC19"/>
<dbReference type="Gene3D" id="3.40.50.410">
    <property type="entry name" value="von Willebrand factor, type A domain"/>
    <property type="match status" value="1"/>
</dbReference>
<evidence type="ECO:0000259" key="2">
    <source>
        <dbReference type="PROSITE" id="PS50234"/>
    </source>
</evidence>
<evidence type="ECO:0000259" key="3">
    <source>
        <dbReference type="PROSITE" id="PS51468"/>
    </source>
</evidence>
<feature type="signal peptide" evidence="1">
    <location>
        <begin position="1"/>
        <end position="27"/>
    </location>
</feature>
<dbReference type="PANTHER" id="PTHR45737">
    <property type="entry name" value="VON WILLEBRAND FACTOR A DOMAIN-CONTAINING PROTEIN 5A"/>
    <property type="match status" value="1"/>
</dbReference>
<dbReference type="InterPro" id="IPR036465">
    <property type="entry name" value="vWFA_dom_sf"/>
</dbReference>
<keyword evidence="1" id="KW-0732">Signal</keyword>
<protein>
    <recommendedName>
        <fullName evidence="6">Trypsin</fullName>
    </recommendedName>
</protein>
<organism evidence="4 5">
    <name type="scientific">Leptolinea tardivitalis</name>
    <dbReference type="NCBI Taxonomy" id="229920"/>
    <lineage>
        <taxon>Bacteria</taxon>
        <taxon>Bacillati</taxon>
        <taxon>Chloroflexota</taxon>
        <taxon>Anaerolineae</taxon>
        <taxon>Anaerolineales</taxon>
        <taxon>Anaerolineaceae</taxon>
        <taxon>Leptolinea</taxon>
    </lineage>
</organism>
<name>A0A0P6XC19_9CHLR</name>
<dbReference type="SMART" id="SM00327">
    <property type="entry name" value="VWA"/>
    <property type="match status" value="1"/>
</dbReference>
<evidence type="ECO:0000313" key="5">
    <source>
        <dbReference type="Proteomes" id="UP000050430"/>
    </source>
</evidence>
<gene>
    <name evidence="4" type="ORF">ADM99_06915</name>
</gene>
<dbReference type="Pfam" id="PF00092">
    <property type="entry name" value="VWA"/>
    <property type="match status" value="1"/>
</dbReference>
<dbReference type="Proteomes" id="UP000050430">
    <property type="component" value="Unassembled WGS sequence"/>
</dbReference>
<evidence type="ECO:0008006" key="6">
    <source>
        <dbReference type="Google" id="ProtNLM"/>
    </source>
</evidence>
<feature type="domain" description="VWFA" evidence="2">
    <location>
        <begin position="292"/>
        <end position="464"/>
    </location>
</feature>
<dbReference type="PROSITE" id="PS51468">
    <property type="entry name" value="VIT"/>
    <property type="match status" value="1"/>
</dbReference>
<reference evidence="4 5" key="1">
    <citation type="submission" date="2015-07" db="EMBL/GenBank/DDBJ databases">
        <title>Genome sequence of Leptolinea tardivitalis DSM 16556.</title>
        <authorList>
            <person name="Hemp J."/>
            <person name="Ward L.M."/>
            <person name="Pace L.A."/>
            <person name="Fischer W.W."/>
        </authorList>
    </citation>
    <scope>NUCLEOTIDE SEQUENCE [LARGE SCALE GENOMIC DNA]</scope>
    <source>
        <strain evidence="4 5">YMTK-2</strain>
    </source>
</reference>
<feature type="domain" description="VIT" evidence="3">
    <location>
        <begin position="41"/>
        <end position="169"/>
    </location>
</feature>
<comment type="caution">
    <text evidence="4">The sequence shown here is derived from an EMBL/GenBank/DDBJ whole genome shotgun (WGS) entry which is preliminary data.</text>
</comment>
<dbReference type="InterPro" id="IPR002035">
    <property type="entry name" value="VWF_A"/>
</dbReference>
<proteinExistence type="predicted"/>
<dbReference type="Pfam" id="PF08487">
    <property type="entry name" value="VIT"/>
    <property type="match status" value="1"/>
</dbReference>
<evidence type="ECO:0000256" key="1">
    <source>
        <dbReference type="SAM" id="SignalP"/>
    </source>
</evidence>
<keyword evidence="5" id="KW-1185">Reference proteome</keyword>
<dbReference type="STRING" id="229920.ADM99_06915"/>
<sequence>MKKCTLWIFSFTLAVFTLISSTIPVLADGIIIPEPPICDPGSCHPPVFTLSSSPLTVINHTVTVKISGQLAVTHVDQIFRNTSSSTVEGTYVFPLPKDAVVQSFTLWIDGQAVEGKVLSAEEARRTYLDIIRSMRDPALLEYTDRGALQARIFPFASGEERRVELEYTQALTADNGLVKYVYPLNTEKFSAEPLEKVSVTVEINTPNPIGAIYSPSHSVDVHRTALNSATASYEAGNLKPDSDFTLYYSYGDEEALNLFTYRDGRDVNDPDGFFLLLAAPRPDSETEQVAKDILLVIDRSGSMDGEKIQQAKTAASYVLDHLGKNDRFHLSTFSSSVEHFTSGLSPASEASEAIQWLNRISAAGSTDINRALLESIEASDSERPTYLLFLTDGLPTVGVRESRQILENLSGKNRSNVRIFSFGVGYDVDTFLLDTLSQDHHGASTYVKPGDALDQSLSGFYEKISTPVLTDIHVEISGVKTYDIYPSSLPDLFQGSQLVLTGRYQNGGSAVIHLTGKSNKKMLSHDFNVTFTEESPSNLSPESSLPRLWATRKIGTLLNRIRLDGSDRETVDQIVKLSIRYGIVTPYTSYLVTEPLALGAVEQERLSLETYNQMKTMSAAPSFGAEAVKKAQEQNDLAQSLSAPSIIQTGEQTIKTAGTHTFVIKDGVWTDTSYDPEKMTTRKIKFLSDEYLNLADSRPDLAACLAIDEHILVVDGQYAIEIID</sequence>
<accession>A0A0P6XC19</accession>
<feature type="chain" id="PRO_5006132973" description="Trypsin" evidence="1">
    <location>
        <begin position="28"/>
        <end position="724"/>
    </location>
</feature>
<dbReference type="PROSITE" id="PS50234">
    <property type="entry name" value="VWFA"/>
    <property type="match status" value="1"/>
</dbReference>